<comment type="similarity">
    <text evidence="1">Belongs to the UPF0237 family.</text>
</comment>
<dbReference type="SUPFAM" id="SSF55021">
    <property type="entry name" value="ACT-like"/>
    <property type="match status" value="1"/>
</dbReference>
<accession>A0A1W6K153</accession>
<dbReference type="Pfam" id="PF13740">
    <property type="entry name" value="ACT_6"/>
    <property type="match status" value="1"/>
</dbReference>
<protein>
    <recommendedName>
        <fullName evidence="1">UPF0237 protein B6F84_09170</fullName>
    </recommendedName>
</protein>
<dbReference type="InterPro" id="IPR050990">
    <property type="entry name" value="UPF0237/GcvR_regulator"/>
</dbReference>
<reference evidence="3 4" key="1">
    <citation type="submission" date="2017-03" db="EMBL/GenBank/DDBJ databases">
        <title>Sulfur activation and transportation mechanism of thermophilic Archaea Acidianus manzaensis YN-25.</title>
        <authorList>
            <person name="Ma Y."/>
            <person name="Yang Y."/>
            <person name="Xia J."/>
        </authorList>
    </citation>
    <scope>NUCLEOTIDE SEQUENCE [LARGE SCALE GENOMIC DNA]</scope>
    <source>
        <strain evidence="3 4">YN-25</strain>
    </source>
</reference>
<dbReference type="KEGG" id="aman:B6F84_09170"/>
<evidence type="ECO:0000313" key="3">
    <source>
        <dbReference type="EMBL" id="ARM76174.1"/>
    </source>
</evidence>
<dbReference type="InterPro" id="IPR002912">
    <property type="entry name" value="ACT_dom"/>
</dbReference>
<dbReference type="Proteomes" id="UP000193404">
    <property type="component" value="Chromosome"/>
</dbReference>
<evidence type="ECO:0000313" key="4">
    <source>
        <dbReference type="Proteomes" id="UP000193404"/>
    </source>
</evidence>
<dbReference type="PANTHER" id="PTHR34875:SF6">
    <property type="entry name" value="UPF0237 PROTEIN MJ1558"/>
    <property type="match status" value="1"/>
</dbReference>
<dbReference type="HAMAP" id="MF_01054">
    <property type="entry name" value="UPF0237"/>
    <property type="match status" value="1"/>
</dbReference>
<proteinExistence type="inferred from homology"/>
<name>A0A1W6K153_9CREN</name>
<evidence type="ECO:0000259" key="2">
    <source>
        <dbReference type="PROSITE" id="PS51671"/>
    </source>
</evidence>
<dbReference type="PANTHER" id="PTHR34875">
    <property type="entry name" value="UPF0237 PROTEIN MJ1558"/>
    <property type="match status" value="1"/>
</dbReference>
<keyword evidence="4" id="KW-1185">Reference proteome</keyword>
<dbReference type="RefSeq" id="WP_148691957.1">
    <property type="nucleotide sequence ID" value="NZ_CP020477.1"/>
</dbReference>
<dbReference type="GeneID" id="41591091"/>
<sequence length="90" mass="9929">MESAVIVVVGADKPGIVAGISSKLAENNVNIIDISQTVLRGIFAMIMIVDISKSKINISKLREELQSKGKELGVEILVYHEEVFKYLERV</sequence>
<feature type="domain" description="ACT" evidence="2">
    <location>
        <begin position="5"/>
        <end position="79"/>
    </location>
</feature>
<organism evidence="3 4">
    <name type="scientific">Acidianus manzaensis</name>
    <dbReference type="NCBI Taxonomy" id="282676"/>
    <lineage>
        <taxon>Archaea</taxon>
        <taxon>Thermoproteota</taxon>
        <taxon>Thermoprotei</taxon>
        <taxon>Sulfolobales</taxon>
        <taxon>Sulfolobaceae</taxon>
        <taxon>Acidianus</taxon>
    </lineage>
</organism>
<dbReference type="InterPro" id="IPR045865">
    <property type="entry name" value="ACT-like_dom_sf"/>
</dbReference>
<dbReference type="STRING" id="282676.B6F84_09170"/>
<dbReference type="PROSITE" id="PS51671">
    <property type="entry name" value="ACT"/>
    <property type="match status" value="1"/>
</dbReference>
<dbReference type="Gene3D" id="3.30.70.260">
    <property type="match status" value="1"/>
</dbReference>
<dbReference type="AlphaFoldDB" id="A0A1W6K153"/>
<evidence type="ECO:0000256" key="1">
    <source>
        <dbReference type="HAMAP-Rule" id="MF_01054"/>
    </source>
</evidence>
<dbReference type="CDD" id="cd04872">
    <property type="entry name" value="ACT_1ZPV"/>
    <property type="match status" value="1"/>
</dbReference>
<dbReference type="NCBIfam" id="NF001220">
    <property type="entry name" value="PRK00194.1"/>
    <property type="match status" value="1"/>
</dbReference>
<dbReference type="OrthoDB" id="27277at2157"/>
<dbReference type="EMBL" id="CP020477">
    <property type="protein sequence ID" value="ARM76174.1"/>
    <property type="molecule type" value="Genomic_DNA"/>
</dbReference>
<gene>
    <name evidence="3" type="ORF">B6F84_09170</name>
</gene>
<dbReference type="InterPro" id="IPR022986">
    <property type="entry name" value="UPF0237_ACT"/>
</dbReference>